<protein>
    <submittedName>
        <fullName evidence="1">Uncharacterized protein</fullName>
    </submittedName>
</protein>
<name>A0A412IFJ3_9BACE</name>
<dbReference type="EMBL" id="QRVJ01000013">
    <property type="protein sequence ID" value="RGS35666.1"/>
    <property type="molecule type" value="Genomic_DNA"/>
</dbReference>
<dbReference type="Proteomes" id="UP000283341">
    <property type="component" value="Unassembled WGS sequence"/>
</dbReference>
<dbReference type="RefSeq" id="WP_118403015.1">
    <property type="nucleotide sequence ID" value="NZ_JADNFX010000010.1"/>
</dbReference>
<dbReference type="AlphaFoldDB" id="A0A412IFJ3"/>
<gene>
    <name evidence="1" type="ORF">DWX97_15750</name>
</gene>
<reference evidence="1 2" key="1">
    <citation type="submission" date="2018-08" db="EMBL/GenBank/DDBJ databases">
        <title>A genome reference for cultivated species of the human gut microbiota.</title>
        <authorList>
            <person name="Zou Y."/>
            <person name="Xue W."/>
            <person name="Luo G."/>
        </authorList>
    </citation>
    <scope>NUCLEOTIDE SEQUENCE [LARGE SCALE GENOMIC DNA]</scope>
    <source>
        <strain evidence="1 2">AF22-3AC</strain>
    </source>
</reference>
<comment type="caution">
    <text evidence="1">The sequence shown here is derived from an EMBL/GenBank/DDBJ whole genome shotgun (WGS) entry which is preliminary data.</text>
</comment>
<sequence>MQKIFIKLLKKLRRQYIRKHGEPQHCSLCKETDPNIISRQIREKLLSPEPCMLSRFGSVEIGCLTNYLGIFHQKRKIIKYIKGEAFPWWWDKETIYTMKNNAGFFSPTPDLLKQFSETMIKDMPAIDILASWRYEEAYFSNELQKAYKIDFEPYNPFWSDIPWTVALENRKVLVVHPFAESIQKQYLRKELIHKDQRVLPNFNLQTIKAVQTIGNHIDSRFKTWFDALEFMKSEIDKRDYDICLLGCGAYGLLLAAHIKGMGKKAVHMGGSLQLLFGIRGARWEDSNYNATYNYAQLMNEYWVKPSEDETPKQARLIEAGCYW</sequence>
<evidence type="ECO:0000313" key="2">
    <source>
        <dbReference type="Proteomes" id="UP000283341"/>
    </source>
</evidence>
<evidence type="ECO:0000313" key="1">
    <source>
        <dbReference type="EMBL" id="RGS35666.1"/>
    </source>
</evidence>
<accession>A0A412IFJ3</accession>
<organism evidence="1 2">
    <name type="scientific">Bacteroides cellulosilyticus</name>
    <dbReference type="NCBI Taxonomy" id="246787"/>
    <lineage>
        <taxon>Bacteria</taxon>
        <taxon>Pseudomonadati</taxon>
        <taxon>Bacteroidota</taxon>
        <taxon>Bacteroidia</taxon>
        <taxon>Bacteroidales</taxon>
        <taxon>Bacteroidaceae</taxon>
        <taxon>Bacteroides</taxon>
    </lineage>
</organism>
<proteinExistence type="predicted"/>